<dbReference type="InterPro" id="IPR011990">
    <property type="entry name" value="TPR-like_helical_dom_sf"/>
</dbReference>
<reference evidence="3" key="1">
    <citation type="submission" date="2017-02" db="EMBL/GenBank/DDBJ databases">
        <authorList>
            <person name="Varghese N."/>
            <person name="Submissions S."/>
        </authorList>
    </citation>
    <scope>NUCLEOTIDE SEQUENCE [LARGE SCALE GENOMIC DNA]</scope>
    <source>
        <strain evidence="3">DSM 22270</strain>
    </source>
</reference>
<evidence type="ECO:0008006" key="4">
    <source>
        <dbReference type="Google" id="ProtNLM"/>
    </source>
</evidence>
<evidence type="ECO:0000256" key="1">
    <source>
        <dbReference type="SAM" id="SignalP"/>
    </source>
</evidence>
<dbReference type="Pfam" id="PF11138">
    <property type="entry name" value="DUF2911"/>
    <property type="match status" value="1"/>
</dbReference>
<proteinExistence type="predicted"/>
<dbReference type="EMBL" id="FUZA01000001">
    <property type="protein sequence ID" value="SKB54728.1"/>
    <property type="molecule type" value="Genomic_DNA"/>
</dbReference>
<dbReference type="RefSeq" id="WP_082213440.1">
    <property type="nucleotide sequence ID" value="NZ_FUZA01000001.1"/>
</dbReference>
<keyword evidence="1" id="KW-0732">Signal</keyword>
<dbReference type="STRING" id="651661.SAMN05660293_00917"/>
<dbReference type="OrthoDB" id="195456at2"/>
<sequence>MKKYLLSVSLAALLVTSAIGQRTPQASPSATVMQSIGVTDFSVKYSRPALKGRKVFADSSELAPYNQIWRTGANMATIFEAGTDFSFGGKKVPAGKYALFSIPSGAAWTVILNKNFNQGGTQDYKESDDVARVMVVPTSAEFTESFRISIEPASDSTGYLNLAWSSVNVPVPLAVSTESLTMAGLNKAVAEKPEDVAALQSTAGYLLSKGKDLQVALSLVDKAIGLKESYSNLWLKAQILSKLGKNAEALPVAQKALTSGSTANDVAFTSFYKGQIENGIKQIQSKVSAAPKQAVSSVKGKKKKS</sequence>
<protein>
    <recommendedName>
        <fullName evidence="4">DUF2911 domain-containing protein</fullName>
    </recommendedName>
</protein>
<organism evidence="2 3">
    <name type="scientific">Dyadobacter psychrophilus</name>
    <dbReference type="NCBI Taxonomy" id="651661"/>
    <lineage>
        <taxon>Bacteria</taxon>
        <taxon>Pseudomonadati</taxon>
        <taxon>Bacteroidota</taxon>
        <taxon>Cytophagia</taxon>
        <taxon>Cytophagales</taxon>
        <taxon>Spirosomataceae</taxon>
        <taxon>Dyadobacter</taxon>
    </lineage>
</organism>
<dbReference type="Proteomes" id="UP000190897">
    <property type="component" value="Unassembled WGS sequence"/>
</dbReference>
<dbReference type="SUPFAM" id="SSF48452">
    <property type="entry name" value="TPR-like"/>
    <property type="match status" value="1"/>
</dbReference>
<feature type="signal peptide" evidence="1">
    <location>
        <begin position="1"/>
        <end position="20"/>
    </location>
</feature>
<accession>A0A1T5C5D1</accession>
<name>A0A1T5C5D1_9BACT</name>
<keyword evidence="3" id="KW-1185">Reference proteome</keyword>
<evidence type="ECO:0000313" key="3">
    <source>
        <dbReference type="Proteomes" id="UP000190897"/>
    </source>
</evidence>
<dbReference type="Gene3D" id="1.25.40.10">
    <property type="entry name" value="Tetratricopeptide repeat domain"/>
    <property type="match status" value="1"/>
</dbReference>
<dbReference type="InterPro" id="IPR021314">
    <property type="entry name" value="DUF2911"/>
</dbReference>
<dbReference type="AlphaFoldDB" id="A0A1T5C5D1"/>
<gene>
    <name evidence="2" type="ORF">SAMN05660293_00917</name>
</gene>
<feature type="chain" id="PRO_5013364045" description="DUF2911 domain-containing protein" evidence="1">
    <location>
        <begin position="21"/>
        <end position="305"/>
    </location>
</feature>
<evidence type="ECO:0000313" key="2">
    <source>
        <dbReference type="EMBL" id="SKB54728.1"/>
    </source>
</evidence>